<feature type="non-terminal residue" evidence="1">
    <location>
        <position position="68"/>
    </location>
</feature>
<reference evidence="1" key="1">
    <citation type="journal article" date="2019" name="Sci. Rep.">
        <title>Draft genome of Tanacetum cinerariifolium, the natural source of mosquito coil.</title>
        <authorList>
            <person name="Yamashiro T."/>
            <person name="Shiraishi A."/>
            <person name="Satake H."/>
            <person name="Nakayama K."/>
        </authorList>
    </citation>
    <scope>NUCLEOTIDE SEQUENCE</scope>
</reference>
<protein>
    <submittedName>
        <fullName evidence="1">Uncharacterized protein</fullName>
    </submittedName>
</protein>
<sequence>MNGPTGTPKPKVLALMMYTKSSNQFVDCSSKSVKTKPHQAKRVFNTSGNARKNTKEEVARIVPIWKPT</sequence>
<dbReference type="AlphaFoldDB" id="A0A699T000"/>
<accession>A0A699T000</accession>
<evidence type="ECO:0000313" key="1">
    <source>
        <dbReference type="EMBL" id="GFD02649.1"/>
    </source>
</evidence>
<proteinExistence type="predicted"/>
<gene>
    <name evidence="1" type="ORF">Tci_874618</name>
</gene>
<organism evidence="1">
    <name type="scientific">Tanacetum cinerariifolium</name>
    <name type="common">Dalmatian daisy</name>
    <name type="synonym">Chrysanthemum cinerariifolium</name>
    <dbReference type="NCBI Taxonomy" id="118510"/>
    <lineage>
        <taxon>Eukaryota</taxon>
        <taxon>Viridiplantae</taxon>
        <taxon>Streptophyta</taxon>
        <taxon>Embryophyta</taxon>
        <taxon>Tracheophyta</taxon>
        <taxon>Spermatophyta</taxon>
        <taxon>Magnoliopsida</taxon>
        <taxon>eudicotyledons</taxon>
        <taxon>Gunneridae</taxon>
        <taxon>Pentapetalae</taxon>
        <taxon>asterids</taxon>
        <taxon>campanulids</taxon>
        <taxon>Asterales</taxon>
        <taxon>Asteraceae</taxon>
        <taxon>Asteroideae</taxon>
        <taxon>Anthemideae</taxon>
        <taxon>Anthemidinae</taxon>
        <taxon>Tanacetum</taxon>
    </lineage>
</organism>
<dbReference type="EMBL" id="BKCJ011199412">
    <property type="protein sequence ID" value="GFD02649.1"/>
    <property type="molecule type" value="Genomic_DNA"/>
</dbReference>
<comment type="caution">
    <text evidence="1">The sequence shown here is derived from an EMBL/GenBank/DDBJ whole genome shotgun (WGS) entry which is preliminary data.</text>
</comment>
<name>A0A699T000_TANCI</name>